<feature type="domain" description="DUF5680" evidence="1">
    <location>
        <begin position="46"/>
        <end position="71"/>
    </location>
</feature>
<gene>
    <name evidence="2" type="ORF">GCM10010862_07220</name>
</gene>
<reference evidence="3" key="1">
    <citation type="journal article" date="2019" name="Int. J. Syst. Evol. Microbiol.">
        <title>The Global Catalogue of Microorganisms (GCM) 10K type strain sequencing project: providing services to taxonomists for standard genome sequencing and annotation.</title>
        <authorList>
            <consortium name="The Broad Institute Genomics Platform"/>
            <consortium name="The Broad Institute Genome Sequencing Center for Infectious Disease"/>
            <person name="Wu L."/>
            <person name="Ma J."/>
        </authorList>
    </citation>
    <scope>NUCLEOTIDE SEQUENCE [LARGE SCALE GENOMIC DNA]</scope>
    <source>
        <strain evidence="3">NBRC 112416</strain>
    </source>
</reference>
<dbReference type="Proteomes" id="UP001156691">
    <property type="component" value="Unassembled WGS sequence"/>
</dbReference>
<dbReference type="Pfam" id="PF18931">
    <property type="entry name" value="DUF5680"/>
    <property type="match status" value="1"/>
</dbReference>
<dbReference type="InterPro" id="IPR043735">
    <property type="entry name" value="DUF5680"/>
</dbReference>
<organism evidence="2 3">
    <name type="scientific">Devosia nitrariae</name>
    <dbReference type="NCBI Taxonomy" id="2071872"/>
    <lineage>
        <taxon>Bacteria</taxon>
        <taxon>Pseudomonadati</taxon>
        <taxon>Pseudomonadota</taxon>
        <taxon>Alphaproteobacteria</taxon>
        <taxon>Hyphomicrobiales</taxon>
        <taxon>Devosiaceae</taxon>
        <taxon>Devosia</taxon>
    </lineage>
</organism>
<dbReference type="EMBL" id="BSNS01000004">
    <property type="protein sequence ID" value="GLQ53463.1"/>
    <property type="molecule type" value="Genomic_DNA"/>
</dbReference>
<comment type="caution">
    <text evidence="2">The sequence shown here is derived from an EMBL/GenBank/DDBJ whole genome shotgun (WGS) entry which is preliminary data.</text>
</comment>
<proteinExistence type="predicted"/>
<evidence type="ECO:0000313" key="2">
    <source>
        <dbReference type="EMBL" id="GLQ53463.1"/>
    </source>
</evidence>
<accession>A0ABQ5W0V7</accession>
<protein>
    <recommendedName>
        <fullName evidence="1">DUF5680 domain-containing protein</fullName>
    </recommendedName>
</protein>
<evidence type="ECO:0000313" key="3">
    <source>
        <dbReference type="Proteomes" id="UP001156691"/>
    </source>
</evidence>
<sequence length="71" mass="8099">MDISELTRVIVAAKWATYVGDGRKAEPSRVGSHDLTWQDDDWSYRDSYFGGTDFLGQEAVWFRGDPVWAVN</sequence>
<keyword evidence="3" id="KW-1185">Reference proteome</keyword>
<evidence type="ECO:0000259" key="1">
    <source>
        <dbReference type="Pfam" id="PF18931"/>
    </source>
</evidence>
<name>A0ABQ5W0V7_9HYPH</name>